<gene>
    <name evidence="3" type="ORF">G3446_04645</name>
</gene>
<dbReference type="InterPro" id="IPR050268">
    <property type="entry name" value="NADH-dep_flavin_reductase"/>
</dbReference>
<dbReference type="GO" id="GO:0010181">
    <property type="term" value="F:FMN binding"/>
    <property type="evidence" value="ECO:0007669"/>
    <property type="project" value="InterPro"/>
</dbReference>
<evidence type="ECO:0000313" key="4">
    <source>
        <dbReference type="Proteomes" id="UP000483379"/>
    </source>
</evidence>
<dbReference type="SMART" id="SM00903">
    <property type="entry name" value="Flavin_Reduct"/>
    <property type="match status" value="1"/>
</dbReference>
<reference evidence="3 4" key="1">
    <citation type="submission" date="2020-02" db="EMBL/GenBank/DDBJ databases">
        <title>Genome sequences of Thiorhodococcus mannitoliphagus and Thiorhodococcus minor, purple sulfur photosynthetic bacteria in the gammaproteobacterial family, Chromatiaceae.</title>
        <authorList>
            <person name="Aviles F.A."/>
            <person name="Meyer T.E."/>
            <person name="Kyndt J.A."/>
        </authorList>
    </citation>
    <scope>NUCLEOTIDE SEQUENCE [LARGE SCALE GENOMIC DNA]</scope>
    <source>
        <strain evidence="3 4">DSM 11518</strain>
    </source>
</reference>
<dbReference type="InterPro" id="IPR002563">
    <property type="entry name" value="Flavin_Rdtase-like_dom"/>
</dbReference>
<sequence length="200" mass="21715">MQDHPSLSSEAMDAIESIFHLYDPPLWLVTARAGERRGGLIATSAVRASIVPELPRMLIAIAKQHHTWELIQASGGFASHLLRATDLGSVWRFGLATGQDTDKLAGLSASETPEGNPLYLEAAAWMDCRVETSMDIGDRSLYLAEILGGRLLTEGPVLTVAGLMRDAPPERKAELDRLYARDQGIDAAAIRAWRGDSPDP</sequence>
<name>A0A6M0JUJ9_9GAMM</name>
<dbReference type="PANTHER" id="PTHR30466:SF1">
    <property type="entry name" value="FMN REDUCTASE (NADH) RUTF"/>
    <property type="match status" value="1"/>
</dbReference>
<organism evidence="3 4">
    <name type="scientific">Thiorhodococcus minor</name>
    <dbReference type="NCBI Taxonomy" id="57489"/>
    <lineage>
        <taxon>Bacteria</taxon>
        <taxon>Pseudomonadati</taxon>
        <taxon>Pseudomonadota</taxon>
        <taxon>Gammaproteobacteria</taxon>
        <taxon>Chromatiales</taxon>
        <taxon>Chromatiaceae</taxon>
        <taxon>Thiorhodococcus</taxon>
    </lineage>
</organism>
<dbReference type="Proteomes" id="UP000483379">
    <property type="component" value="Unassembled WGS sequence"/>
</dbReference>
<dbReference type="AlphaFoldDB" id="A0A6M0JUJ9"/>
<dbReference type="GO" id="GO:0042602">
    <property type="term" value="F:riboflavin reductase (NADPH) activity"/>
    <property type="evidence" value="ECO:0007669"/>
    <property type="project" value="TreeGrafter"/>
</dbReference>
<keyword evidence="1" id="KW-0560">Oxidoreductase</keyword>
<dbReference type="InterPro" id="IPR012349">
    <property type="entry name" value="Split_barrel_FMN-bd"/>
</dbReference>
<accession>A0A6M0JUJ9</accession>
<dbReference type="EMBL" id="JAAIJQ010000009">
    <property type="protein sequence ID" value="NEV61196.1"/>
    <property type="molecule type" value="Genomic_DNA"/>
</dbReference>
<dbReference type="Pfam" id="PF01613">
    <property type="entry name" value="Flavin_Reduct"/>
    <property type="match status" value="1"/>
</dbReference>
<feature type="domain" description="Flavin reductase like" evidence="2">
    <location>
        <begin position="19"/>
        <end position="166"/>
    </location>
</feature>
<evidence type="ECO:0000256" key="1">
    <source>
        <dbReference type="ARBA" id="ARBA00023002"/>
    </source>
</evidence>
<evidence type="ECO:0000259" key="2">
    <source>
        <dbReference type="SMART" id="SM00903"/>
    </source>
</evidence>
<keyword evidence="4" id="KW-1185">Reference proteome</keyword>
<proteinExistence type="predicted"/>
<comment type="caution">
    <text evidence="3">The sequence shown here is derived from an EMBL/GenBank/DDBJ whole genome shotgun (WGS) entry which is preliminary data.</text>
</comment>
<dbReference type="SUPFAM" id="SSF50475">
    <property type="entry name" value="FMN-binding split barrel"/>
    <property type="match status" value="1"/>
</dbReference>
<evidence type="ECO:0000313" key="3">
    <source>
        <dbReference type="EMBL" id="NEV61196.1"/>
    </source>
</evidence>
<protein>
    <submittedName>
        <fullName evidence="3">Flavin reductase family protein</fullName>
    </submittedName>
</protein>
<dbReference type="PANTHER" id="PTHR30466">
    <property type="entry name" value="FLAVIN REDUCTASE"/>
    <property type="match status" value="1"/>
</dbReference>
<dbReference type="Gene3D" id="2.30.110.10">
    <property type="entry name" value="Electron Transport, Fmn-binding Protein, Chain A"/>
    <property type="match status" value="1"/>
</dbReference>
<dbReference type="RefSeq" id="WP_164451240.1">
    <property type="nucleotide sequence ID" value="NZ_JAAIJQ010000009.1"/>
</dbReference>